<dbReference type="AlphaFoldDB" id="X1MUR0"/>
<gene>
    <name evidence="1" type="ORF">S06H3_36506</name>
</gene>
<dbReference type="GO" id="GO:0003677">
    <property type="term" value="F:DNA binding"/>
    <property type="evidence" value="ECO:0007669"/>
    <property type="project" value="InterPro"/>
</dbReference>
<dbReference type="GO" id="GO:0006355">
    <property type="term" value="P:regulation of DNA-templated transcription"/>
    <property type="evidence" value="ECO:0007669"/>
    <property type="project" value="InterPro"/>
</dbReference>
<dbReference type="EMBL" id="BARV01022121">
    <property type="protein sequence ID" value="GAI18440.1"/>
    <property type="molecule type" value="Genomic_DNA"/>
</dbReference>
<reference evidence="1" key="1">
    <citation type="journal article" date="2014" name="Front. Microbiol.">
        <title>High frequency of phylogenetically diverse reductive dehalogenase-homologous genes in deep subseafloor sedimentary metagenomes.</title>
        <authorList>
            <person name="Kawai M."/>
            <person name="Futagami T."/>
            <person name="Toyoda A."/>
            <person name="Takaki Y."/>
            <person name="Nishi S."/>
            <person name="Hori S."/>
            <person name="Arai W."/>
            <person name="Tsubouchi T."/>
            <person name="Morono Y."/>
            <person name="Uchiyama I."/>
            <person name="Ito T."/>
            <person name="Fujiyama A."/>
            <person name="Inagaki F."/>
            <person name="Takami H."/>
        </authorList>
    </citation>
    <scope>NUCLEOTIDE SEQUENCE</scope>
    <source>
        <strain evidence="1">Expedition CK06-06</strain>
    </source>
</reference>
<proteinExistence type="predicted"/>
<dbReference type="InterPro" id="IPR009044">
    <property type="entry name" value="ssDNA-bd_transcriptional_reg"/>
</dbReference>
<dbReference type="Gene3D" id="2.30.31.10">
    <property type="entry name" value="Transcriptional Coactivator Pc4, Chain A"/>
    <property type="match status" value="1"/>
</dbReference>
<accession>X1MUR0</accession>
<protein>
    <submittedName>
        <fullName evidence="1">Uncharacterized protein</fullName>
    </submittedName>
</protein>
<evidence type="ECO:0000313" key="1">
    <source>
        <dbReference type="EMBL" id="GAI18440.1"/>
    </source>
</evidence>
<comment type="caution">
    <text evidence="1">The sequence shown here is derived from an EMBL/GenBank/DDBJ whole genome shotgun (WGS) entry which is preliminary data.</text>
</comment>
<name>X1MUR0_9ZZZZ</name>
<organism evidence="1">
    <name type="scientific">marine sediment metagenome</name>
    <dbReference type="NCBI Taxonomy" id="412755"/>
    <lineage>
        <taxon>unclassified sequences</taxon>
        <taxon>metagenomes</taxon>
        <taxon>ecological metagenomes</taxon>
    </lineage>
</organism>
<sequence length="80" mass="9015">MEKLIGSFDTKKGHEQVRVYVTDNGKTSISVRMFSYRNGDWHLTKKGVTIPGTKVYKLTKLIEKAAESIAERKLQTATNA</sequence>